<comment type="caution">
    <text evidence="1">The sequence shown here is derived from an EMBL/GenBank/DDBJ whole genome shotgun (WGS) entry which is preliminary data.</text>
</comment>
<dbReference type="Proteomes" id="UP000234420">
    <property type="component" value="Unassembled WGS sequence"/>
</dbReference>
<gene>
    <name evidence="1" type="ORF">CIK00_03660</name>
</gene>
<proteinExistence type="predicted"/>
<reference evidence="1 2" key="1">
    <citation type="journal article" date="2018" name="Syst. Appl. Microbiol.">
        <title>Photobacterium carnosum sp. nov., isolated from spoiled modified atmosphere packaged poultry meat.</title>
        <authorList>
            <person name="Hilgarth M."/>
            <person name="Fuertes S."/>
            <person name="Ehrmann M."/>
            <person name="Vogel R.F."/>
        </authorList>
    </citation>
    <scope>NUCLEOTIDE SEQUENCE [LARGE SCALE GENOMIC DNA]</scope>
    <source>
        <strain evidence="1 2">TMW 2.2021</strain>
    </source>
</reference>
<sequence>MAYLSLTSENQRNIQAIIRSWNGKLTWNLLINKITNELEIKTTRQTLNSYLSIKNEYQLKKYNQKKEGINLLVNDSYPTINLEIENIKLKEKTRKLEAKIEILEQQCGSQLKLIETIFENASRIPNLDLNYLIEGT</sequence>
<keyword evidence="2" id="KW-1185">Reference proteome</keyword>
<organism evidence="1 2">
    <name type="scientific">Photobacterium carnosum</name>
    <dbReference type="NCBI Taxonomy" id="2023717"/>
    <lineage>
        <taxon>Bacteria</taxon>
        <taxon>Pseudomonadati</taxon>
        <taxon>Pseudomonadota</taxon>
        <taxon>Gammaproteobacteria</taxon>
        <taxon>Vibrionales</taxon>
        <taxon>Vibrionaceae</taxon>
        <taxon>Photobacterium</taxon>
    </lineage>
</organism>
<evidence type="ECO:0000313" key="1">
    <source>
        <dbReference type="EMBL" id="PLC59379.1"/>
    </source>
</evidence>
<dbReference type="EMBL" id="NPIB01000002">
    <property type="protein sequence ID" value="PLC59379.1"/>
    <property type="molecule type" value="Genomic_DNA"/>
</dbReference>
<evidence type="ECO:0000313" key="2">
    <source>
        <dbReference type="Proteomes" id="UP000234420"/>
    </source>
</evidence>
<dbReference type="RefSeq" id="WP_101767581.1">
    <property type="nucleotide sequence ID" value="NZ_BPPU01000003.1"/>
</dbReference>
<protein>
    <submittedName>
        <fullName evidence="1">Uncharacterized protein</fullName>
    </submittedName>
</protein>
<dbReference type="AlphaFoldDB" id="A0A2N4UWJ9"/>
<accession>A0A2N4UWJ9</accession>
<name>A0A2N4UWJ9_9GAMM</name>